<dbReference type="Proteomes" id="UP000054988">
    <property type="component" value="Unassembled WGS sequence"/>
</dbReference>
<comment type="caution">
    <text evidence="1">The sequence shown here is derived from an EMBL/GenBank/DDBJ whole genome shotgun (WGS) entry which is preliminary data.</text>
</comment>
<dbReference type="AlphaFoldDB" id="A0A0W0FQ99"/>
<dbReference type="PANTHER" id="PTHR33099:SF11">
    <property type="entry name" value="FE2OG DIOXYGENASE DOMAIN-CONTAINING PROTEIN"/>
    <property type="match status" value="1"/>
</dbReference>
<evidence type="ECO:0000313" key="1">
    <source>
        <dbReference type="EMBL" id="KTB38556.1"/>
    </source>
</evidence>
<reference evidence="1 2" key="1">
    <citation type="submission" date="2015-12" db="EMBL/GenBank/DDBJ databases">
        <title>Draft genome sequence of Moniliophthora roreri, the causal agent of frosty pod rot of cacao.</title>
        <authorList>
            <person name="Aime M.C."/>
            <person name="Diaz-Valderrama J.R."/>
            <person name="Kijpornyongpan T."/>
            <person name="Phillips-Mora W."/>
        </authorList>
    </citation>
    <scope>NUCLEOTIDE SEQUENCE [LARGE SCALE GENOMIC DNA]</scope>
    <source>
        <strain evidence="1 2">MCA 2952</strain>
    </source>
</reference>
<evidence type="ECO:0008006" key="3">
    <source>
        <dbReference type="Google" id="ProtNLM"/>
    </source>
</evidence>
<evidence type="ECO:0000313" key="2">
    <source>
        <dbReference type="Proteomes" id="UP000054988"/>
    </source>
</evidence>
<organism evidence="1 2">
    <name type="scientific">Moniliophthora roreri</name>
    <name type="common">Frosty pod rot fungus</name>
    <name type="synonym">Monilia roreri</name>
    <dbReference type="NCBI Taxonomy" id="221103"/>
    <lineage>
        <taxon>Eukaryota</taxon>
        <taxon>Fungi</taxon>
        <taxon>Dikarya</taxon>
        <taxon>Basidiomycota</taxon>
        <taxon>Agaricomycotina</taxon>
        <taxon>Agaricomycetes</taxon>
        <taxon>Agaricomycetidae</taxon>
        <taxon>Agaricales</taxon>
        <taxon>Marasmiineae</taxon>
        <taxon>Marasmiaceae</taxon>
        <taxon>Moniliophthora</taxon>
    </lineage>
</organism>
<dbReference type="PANTHER" id="PTHR33099">
    <property type="entry name" value="FE2OG DIOXYGENASE DOMAIN-CONTAINING PROTEIN"/>
    <property type="match status" value="1"/>
</dbReference>
<dbReference type="Gene3D" id="2.60.120.620">
    <property type="entry name" value="q2cbj1_9rhob like domain"/>
    <property type="match status" value="1"/>
</dbReference>
<protein>
    <recommendedName>
        <fullName evidence="3">Prolyl 4-hydroxylase alpha subunit Fe(2+) 2OG dioxygenase domain-containing protein</fullName>
    </recommendedName>
</protein>
<accession>A0A0W0FQ99</accession>
<name>A0A0W0FQ99_MONRR</name>
<dbReference type="EMBL" id="LATX01001754">
    <property type="protein sequence ID" value="KTB38556.1"/>
    <property type="molecule type" value="Genomic_DNA"/>
</dbReference>
<proteinExistence type="predicted"/>
<gene>
    <name evidence="1" type="ORF">WG66_8865</name>
</gene>
<sequence>MKHDRAVSESSEVNVVEGWKKQKVAQDLDEDASFGQTIRSAYDLTLAIRMAIGDYYLSRKLNYDPHVESLGNLVADFEVQPESDPQKAQALSQLTVIHEKVTKILHSYHTGFYDSNFNLKVTQPGCECEAYISRYHDVEDELPKWLANAPVSGYGDNRTLETKVDSTVRNAREIPSSGFEVSDKLLTDIASLWSKNFLPSKVRVQPYKIHLYGEGGHFQSHKDTPETDLVGTFLLGIGDSAADSPMTGNLCIGDVRVSAHPGQWVAFHPDVPHSVSPLTKGCRAVIAFKIFSVDSDSTWGSQAKEEHLPKLAEEVTSVLEEIPRPFGMILEHQYPMGTREASLAGIDAIMLAAGKKLPDSAIEIIPVVIKLIEEDIYEDAEDEYDDEHVDSRVMPFTRHHVDLFLGRNIQAAKEAVSWLDGVESVPFYALNLKQNGMQMSSDSEQLNWRGNESDGTRESSVYLTYAMLVLPRKE</sequence>